<organism evidence="5 6">
    <name type="scientific">Metapseudomonas boanensis</name>
    <dbReference type="NCBI Taxonomy" id="2822138"/>
    <lineage>
        <taxon>Bacteria</taxon>
        <taxon>Pseudomonadati</taxon>
        <taxon>Pseudomonadota</taxon>
        <taxon>Gammaproteobacteria</taxon>
        <taxon>Pseudomonadales</taxon>
        <taxon>Pseudomonadaceae</taxon>
        <taxon>Metapseudomonas</taxon>
    </lineage>
</organism>
<dbReference type="SUPFAM" id="SSF109604">
    <property type="entry name" value="HD-domain/PDEase-like"/>
    <property type="match status" value="1"/>
</dbReference>
<feature type="modified residue" description="4-aspartylphosphate" evidence="1">
    <location>
        <position position="59"/>
    </location>
</feature>
<evidence type="ECO:0000259" key="4">
    <source>
        <dbReference type="PROSITE" id="PS51832"/>
    </source>
</evidence>
<dbReference type="SMART" id="SM00448">
    <property type="entry name" value="REC"/>
    <property type="match status" value="1"/>
</dbReference>
<dbReference type="Pfam" id="PF00072">
    <property type="entry name" value="Response_reg"/>
    <property type="match status" value="1"/>
</dbReference>
<keyword evidence="1" id="KW-0597">Phosphoprotein</keyword>
<dbReference type="InterPro" id="IPR003607">
    <property type="entry name" value="HD/PDEase_dom"/>
</dbReference>
<dbReference type="PROSITE" id="PS51832">
    <property type="entry name" value="HD_GYP"/>
    <property type="match status" value="1"/>
</dbReference>
<dbReference type="CDD" id="cd00077">
    <property type="entry name" value="HDc"/>
    <property type="match status" value="1"/>
</dbReference>
<name>A0ABS5XL37_9GAMM</name>
<feature type="domain" description="HD-GYP" evidence="4">
    <location>
        <begin position="180"/>
        <end position="376"/>
    </location>
</feature>
<dbReference type="Proteomes" id="UP001519667">
    <property type="component" value="Unassembled WGS sequence"/>
</dbReference>
<proteinExistence type="predicted"/>
<dbReference type="InterPro" id="IPR037522">
    <property type="entry name" value="HD_GYP_dom"/>
</dbReference>
<dbReference type="CDD" id="cd17569">
    <property type="entry name" value="REC_HupR-like"/>
    <property type="match status" value="1"/>
</dbReference>
<dbReference type="PANTHER" id="PTHR45228:SF8">
    <property type="entry name" value="TWO-COMPONENT RESPONSE REGULATOR-RELATED"/>
    <property type="match status" value="1"/>
</dbReference>
<evidence type="ECO:0000256" key="1">
    <source>
        <dbReference type="PROSITE-ProRule" id="PRU00169"/>
    </source>
</evidence>
<keyword evidence="6" id="KW-1185">Reference proteome</keyword>
<dbReference type="InterPro" id="IPR001789">
    <property type="entry name" value="Sig_transdc_resp-reg_receiver"/>
</dbReference>
<dbReference type="Gene3D" id="3.40.50.2300">
    <property type="match status" value="1"/>
</dbReference>
<accession>A0ABS5XL37</accession>
<protein>
    <submittedName>
        <fullName evidence="5">Response regulator</fullName>
    </submittedName>
</protein>
<dbReference type="RefSeq" id="WP_215378725.1">
    <property type="nucleotide sequence ID" value="NZ_JAGTIS010000012.1"/>
</dbReference>
<dbReference type="PROSITE" id="PS50110">
    <property type="entry name" value="RESPONSE_REGULATORY"/>
    <property type="match status" value="1"/>
</dbReference>
<evidence type="ECO:0000313" key="5">
    <source>
        <dbReference type="EMBL" id="MBT8768414.1"/>
    </source>
</evidence>
<dbReference type="Pfam" id="PF13487">
    <property type="entry name" value="HD_5"/>
    <property type="match status" value="1"/>
</dbReference>
<keyword evidence="2" id="KW-0175">Coiled coil</keyword>
<gene>
    <name evidence="5" type="ORF">J7302_20090</name>
</gene>
<dbReference type="Gene3D" id="1.10.3210.10">
    <property type="entry name" value="Hypothetical protein af1432"/>
    <property type="match status" value="1"/>
</dbReference>
<evidence type="ECO:0000313" key="6">
    <source>
        <dbReference type="Proteomes" id="UP001519667"/>
    </source>
</evidence>
<dbReference type="InterPro" id="IPR011006">
    <property type="entry name" value="CheY-like_superfamily"/>
</dbReference>
<evidence type="ECO:0000256" key="2">
    <source>
        <dbReference type="SAM" id="Coils"/>
    </source>
</evidence>
<sequence>MSEARQTGRYVLLVDDDDNVLSSLRRSLRNEAYELLTANCAGAALQLLERQPVDLVISDAQMPGMDGPTLLAQVQQRWPDTLRLLMTGLADLDTSIRAINQGHIYRYLSKPWNDDELRINLRQALAHQHAEREHRRLERLTREQNLRLQELNANLEQRVRERTAELQQTADMLDLAYAELRHSYVTATEVFSALLNQRLPCDKQSNAQVIGLVRAFSSRLSVPATESHDLAMAAALYNLGKLTWDDHLLNRPSDLLHSEERDRYRQYPALGESLLMALEPLHDAGRLIRHHQERWNGTGFPDQLHREAIPLGARLLKIAVDFVELQCGLLLQRRLTREEALEFLGKNAGRLYDPELCRHFIELCDELAPELADTEPGVVALDTRRLEPGMVLARNLQAESGMLLLNIGKQLTRPLIDKLIAFESSEGARYTLYVRQPATAAGMIEELSR</sequence>
<dbReference type="SUPFAM" id="SSF52172">
    <property type="entry name" value="CheY-like"/>
    <property type="match status" value="1"/>
</dbReference>
<dbReference type="PANTHER" id="PTHR45228">
    <property type="entry name" value="CYCLIC DI-GMP PHOSPHODIESTERASE TM_0186-RELATED"/>
    <property type="match status" value="1"/>
</dbReference>
<feature type="coiled-coil region" evidence="2">
    <location>
        <begin position="134"/>
        <end position="172"/>
    </location>
</feature>
<dbReference type="EMBL" id="JAGTIS010000012">
    <property type="protein sequence ID" value="MBT8768414.1"/>
    <property type="molecule type" value="Genomic_DNA"/>
</dbReference>
<comment type="caution">
    <text evidence="5">The sequence shown here is derived from an EMBL/GenBank/DDBJ whole genome shotgun (WGS) entry which is preliminary data.</text>
</comment>
<evidence type="ECO:0000259" key="3">
    <source>
        <dbReference type="PROSITE" id="PS50110"/>
    </source>
</evidence>
<dbReference type="InterPro" id="IPR052020">
    <property type="entry name" value="Cyclic_di-GMP/3'3'-cGAMP_PDE"/>
</dbReference>
<reference evidence="5 6" key="1">
    <citation type="submission" date="2021-04" db="EMBL/GenBank/DDBJ databases">
        <title>Pseudomonas boanensis sp. nov., a bacterium isolated from river water used for household purposes in Boane District, Mozambique.</title>
        <authorList>
            <person name="Nicklasson M."/>
            <person name="Martin-Rodriguez A.J."/>
            <person name="Thorell K."/>
            <person name="Neves L."/>
            <person name="Mussagy A."/>
            <person name="Rydberg H.A."/>
            <person name="Hernroth B."/>
            <person name="Svensson-Stadler L."/>
            <person name="Sjoling A."/>
        </authorList>
    </citation>
    <scope>NUCLEOTIDE SEQUENCE [LARGE SCALE GENOMIC DNA]</scope>
    <source>
        <strain evidence="5 6">DB1</strain>
    </source>
</reference>
<feature type="domain" description="Response regulatory" evidence="3">
    <location>
        <begin position="10"/>
        <end position="125"/>
    </location>
</feature>